<evidence type="ECO:0000313" key="3">
    <source>
        <dbReference type="Proteomes" id="UP001209317"/>
    </source>
</evidence>
<evidence type="ECO:0000256" key="1">
    <source>
        <dbReference type="SAM" id="SignalP"/>
    </source>
</evidence>
<dbReference type="PROSITE" id="PS51257">
    <property type="entry name" value="PROKAR_LIPOPROTEIN"/>
    <property type="match status" value="1"/>
</dbReference>
<evidence type="ECO:0000313" key="2">
    <source>
        <dbReference type="EMBL" id="MCU7693043.1"/>
    </source>
</evidence>
<proteinExistence type="predicted"/>
<sequence>MKIILLCSLALLLSAGSCKKSAQNQLPPATQTGANTFGCKINGVVYKCRGLWDPRGIFQTDGIYFQYSEDKMYLKEHFSAPEKTIIAMRFEYDGKTGIYKEFITRSFETVSQNSYVKVTRFDDLVFSGEFTFIVTFDDGTVKTITDGRFDIKKPN</sequence>
<dbReference type="RefSeq" id="WP_263036531.1">
    <property type="nucleotide sequence ID" value="NZ_JAOTPL010000001.1"/>
</dbReference>
<accession>A0AAE3LIX4</accession>
<feature type="chain" id="PRO_5042091057" evidence="1">
    <location>
        <begin position="23"/>
        <end position="155"/>
    </location>
</feature>
<reference evidence="2" key="1">
    <citation type="submission" date="2022-10" db="EMBL/GenBank/DDBJ databases">
        <authorList>
            <person name="Kim H.S."/>
            <person name="Kim J.-S."/>
            <person name="Suh M.K."/>
            <person name="Eom M.K."/>
            <person name="Lee J.-S."/>
        </authorList>
    </citation>
    <scope>NUCLEOTIDE SEQUENCE</scope>
    <source>
        <strain evidence="2">LIP-5</strain>
    </source>
</reference>
<comment type="caution">
    <text evidence="2">The sequence shown here is derived from an EMBL/GenBank/DDBJ whole genome shotgun (WGS) entry which is preliminary data.</text>
</comment>
<name>A0AAE3LIX4_9BACT</name>
<dbReference type="EMBL" id="JAOTPL010000001">
    <property type="protein sequence ID" value="MCU7693043.1"/>
    <property type="molecule type" value="Genomic_DNA"/>
</dbReference>
<organism evidence="2 3">
    <name type="scientific">Haoranjiania flava</name>
    <dbReference type="NCBI Taxonomy" id="1856322"/>
    <lineage>
        <taxon>Bacteria</taxon>
        <taxon>Pseudomonadati</taxon>
        <taxon>Bacteroidota</taxon>
        <taxon>Chitinophagia</taxon>
        <taxon>Chitinophagales</taxon>
        <taxon>Chitinophagaceae</taxon>
        <taxon>Haoranjiania</taxon>
    </lineage>
</organism>
<gene>
    <name evidence="2" type="ORF">OD355_00780</name>
</gene>
<keyword evidence="1" id="KW-0732">Signal</keyword>
<dbReference type="Proteomes" id="UP001209317">
    <property type="component" value="Unassembled WGS sequence"/>
</dbReference>
<dbReference type="AlphaFoldDB" id="A0AAE3LIX4"/>
<protein>
    <submittedName>
        <fullName evidence="2">Uncharacterized protein</fullName>
    </submittedName>
</protein>
<feature type="signal peptide" evidence="1">
    <location>
        <begin position="1"/>
        <end position="22"/>
    </location>
</feature>
<keyword evidence="3" id="KW-1185">Reference proteome</keyword>